<dbReference type="PROSITE" id="PS50234">
    <property type="entry name" value="VWFA"/>
    <property type="match status" value="1"/>
</dbReference>
<keyword evidence="4" id="KW-1185">Reference proteome</keyword>
<feature type="compositionally biased region" description="Polar residues" evidence="1">
    <location>
        <begin position="27"/>
        <end position="45"/>
    </location>
</feature>
<dbReference type="InterPro" id="IPR027417">
    <property type="entry name" value="P-loop_NTPase"/>
</dbReference>
<dbReference type="SUPFAM" id="SSF52540">
    <property type="entry name" value="P-loop containing nucleoside triphosphate hydrolases"/>
    <property type="match status" value="1"/>
</dbReference>
<gene>
    <name evidence="3" type="ORF">D9756_002245</name>
</gene>
<dbReference type="InterPro" id="IPR015894">
    <property type="entry name" value="Guanylate-bd_N"/>
</dbReference>
<dbReference type="PANTHER" id="PTHR22796">
    <property type="entry name" value="URG4-RELATED"/>
    <property type="match status" value="1"/>
</dbReference>
<dbReference type="Pfam" id="PF02263">
    <property type="entry name" value="GBP"/>
    <property type="match status" value="1"/>
</dbReference>
<evidence type="ECO:0000313" key="3">
    <source>
        <dbReference type="EMBL" id="KAF5362168.1"/>
    </source>
</evidence>
<dbReference type="GO" id="GO:0003924">
    <property type="term" value="F:GTPase activity"/>
    <property type="evidence" value="ECO:0007669"/>
    <property type="project" value="InterPro"/>
</dbReference>
<sequence>MSAYTPPSVFCNTTPGINVRVRGDSGSKGTPTIPSLANITPRGTQQPTQGFDNVQNNQLPFMRQQISRRQFQNSEEGRDIASGIEGLYRVFDLINEQSSSGLVDKIVIAQDGLKRLINDLRPGAYLSLTRVDFKALDSLSIRPIGVYGDRIEISKLLVSIKVIDDHIFQLLRLSKDDLSHGPFLRSGIYIARPPKSDILYAIYWPQDETWNDNAPSGPRRNRVTFMRYLTKMSDQILCFMPNVQSQAFVWDHDEGDASDTDPALDCVDKEDEDRLYTFEIAQTNEQEEKVIFRPGFHVPSNLMRIPETPERPDDDILLRPPPPVLMLGETSQGFLSVESLPPGMEENVTSGEFSAMRLRDLLKSSSVRIECDLDDKAISALIRNGLENGPYQGCCKAWKERKNAIGNDMDKAQTTRLANMEKFLVAGQETLTKQVMAFLIGRILDEYPTLDPGRLSRNSGIDSNEVHELKSKFTAYLKAHKAEDVLSHASLLEFERKISEFPFGFRDQKQRIACVQVISKKYREHYNDDSVRSIIGGGQPENLGPKQTNLWTYIWSFINSGEESDLKKDVEEYCRRISDRDFLADLDTYMESEPLVEPATRRVSELVHTYLSNNLTRIFGSFISFVLKKQRDLTRSQLVEECKQDKEEAGRRSAAMFIQGINSVSADNVDMAPVVILERFEVITSYWARSDLYDVSARCQTHIKSTFQYRINRLEIPSDHQHKLQLDPSFIPAPVVNHRGSISLTLPPDRRVLHSQLLAADRVLLVIDQGEKIGVYLDHISSIGNALSNGLSKKLVDTNRIGTNTLVTFDETKRLFALCAPQKRTLHIFVFDEQFSTLQGWARPFELSGWYNNGETIAHICFVTGTGSEELLLVDSRAQARIYSLVSQRFRPASISLLQSPTYVMSSPDGACALLVFEADNQRILAAYHWDTFGASEGVTTTLPEKRGSLSVTSFVNQQSIHLMMLDEEKGYCQSLALTITKKSSEFTFKEKGAKASIDTTKGVNYINNCLIDCFADVWTRFPVMAAVSQHSITSSASRQLKSVTFVSNQVHDKYASYFSDMVRKFEDQTKKPTDGQLRAISIQVKTYPTLIHDLFQGLPTSMSQFLAGQWFVNLLCLLPIHIAVAHDNRFVPLKDGVLSAEFEKNLLGAELGRIVDSLSFGWYESILRSYMADKPVKVVSSMGEQSVGKSFALNHLMDTSFAGSAMRTTEGVWMSITPTDDALLVALDFEGVHSIERSPQEDALLVLFNTAISNLVLFRNNFALSRDIADLFQSFQASSVILDPAANPSLFQSTLDVVESDQREIVREFSLKLQNIVRAEQGSNFISRLHAGRLDIIPWPVIESSRFYTLYSILKRRLDSQKITYPSAGEFLYTLKILMSKLKANDWGAMSQSLAAHRAQTLLAILPTAFQYGLAEVGSSSEPLKNLDNDTVIDSSDTELRLFLSSHASEPFDREDVLAELRRSWEKYDTRHDISEVDWIDQLTVYLSDVVKLRVAHVEAWISANLQRFKSSNANAELLQREIANAAVELQANVDLCKMSCVYCHLKCTLSRRHDPSQQPHDCNTNHQCPRSCDYVNDHPDKLKICQSRAGHDGPHICVVDFHLCGAPCIHRDKKGCQQDCTQMARHEGDHICSARKHACGKPCALAVVLLNRTVHDEPHEQHVCDNRMCPMTCELCKRLCGNTDHLHALDDSSVHLCGEAHRCQALCTAGICEIDTTPQSIEATFTGRHETFQYTKYTQAAKRLPCVKPILAGEREHQDPHTHSLDPAPFHFCESRCENCGYFCTLPQEHPQQEHETSHGSMSRTRWAIDGPDGTAMELNGRRFGANDEGAPMMCNLVCQSMGRHAHLDYCRTDPGQQCAGADHEHIQARLEPNRNRSKDWISHKLYWRRSGFRAQTSLQDPYSRDDQSTFAKCDHMCPGPEHAVNDSQPAQPSYCTLPLFHPPHATIRLSLGYVSNDGHVFLCKNPVVMQQAFHVIFVIDRSGSMCQNTPTPLPATPVTPTILRRHNDRLGAVYLSLHGFWQSRQTALTAAGSGAQGQAAAARRDAYSVILFNNSVARSFENDFQRTPENMLQSLLQYEAVGGTNYEAAVIETEVVMRKHWNGERSPVVVFLSDGECGISDATIRTLCRTAISLGKPLSFHAVSFGPSNQSLRRMAQIAREVENTAPRNASLPANAHVKSSYNEALDSVRLAETFLGIADSLKKTRGALMA</sequence>
<evidence type="ECO:0000256" key="1">
    <source>
        <dbReference type="SAM" id="MobiDB-lite"/>
    </source>
</evidence>
<dbReference type="Gene3D" id="3.40.50.410">
    <property type="entry name" value="von Willebrand factor, type A domain"/>
    <property type="match status" value="1"/>
</dbReference>
<comment type="caution">
    <text evidence="3">The sequence shown here is derived from an EMBL/GenBank/DDBJ whole genome shotgun (WGS) entry which is preliminary data.</text>
</comment>
<name>A0A8H5LM39_9AGAR</name>
<dbReference type="SUPFAM" id="SSF53300">
    <property type="entry name" value="vWA-like"/>
    <property type="match status" value="1"/>
</dbReference>
<accession>A0A8H5LM39</accession>
<feature type="domain" description="VWFA" evidence="2">
    <location>
        <begin position="1977"/>
        <end position="2198"/>
    </location>
</feature>
<dbReference type="Gene3D" id="3.40.50.300">
    <property type="entry name" value="P-loop containing nucleotide triphosphate hydrolases"/>
    <property type="match status" value="1"/>
</dbReference>
<evidence type="ECO:0000313" key="4">
    <source>
        <dbReference type="Proteomes" id="UP000559027"/>
    </source>
</evidence>
<reference evidence="3 4" key="1">
    <citation type="journal article" date="2020" name="ISME J.">
        <title>Uncovering the hidden diversity of litter-decomposition mechanisms in mushroom-forming fungi.</title>
        <authorList>
            <person name="Floudas D."/>
            <person name="Bentzer J."/>
            <person name="Ahren D."/>
            <person name="Johansson T."/>
            <person name="Persson P."/>
            <person name="Tunlid A."/>
        </authorList>
    </citation>
    <scope>NUCLEOTIDE SEQUENCE [LARGE SCALE GENOMIC DNA]</scope>
    <source>
        <strain evidence="3 4">CBS 146.42</strain>
    </source>
</reference>
<dbReference type="PANTHER" id="PTHR22796:SF1">
    <property type="entry name" value="VWFA DOMAIN-CONTAINING PROTEIN"/>
    <property type="match status" value="1"/>
</dbReference>
<dbReference type="InterPro" id="IPR002035">
    <property type="entry name" value="VWF_A"/>
</dbReference>
<dbReference type="InterPro" id="IPR036465">
    <property type="entry name" value="vWFA_dom_sf"/>
</dbReference>
<dbReference type="Proteomes" id="UP000559027">
    <property type="component" value="Unassembled WGS sequence"/>
</dbReference>
<organism evidence="3 4">
    <name type="scientific">Leucocoprinus leucothites</name>
    <dbReference type="NCBI Taxonomy" id="201217"/>
    <lineage>
        <taxon>Eukaryota</taxon>
        <taxon>Fungi</taxon>
        <taxon>Dikarya</taxon>
        <taxon>Basidiomycota</taxon>
        <taxon>Agaricomycotina</taxon>
        <taxon>Agaricomycetes</taxon>
        <taxon>Agaricomycetidae</taxon>
        <taxon>Agaricales</taxon>
        <taxon>Agaricineae</taxon>
        <taxon>Agaricaceae</taxon>
        <taxon>Leucocoprinus</taxon>
    </lineage>
</organism>
<protein>
    <recommendedName>
        <fullName evidence="2">VWFA domain-containing protein</fullName>
    </recommendedName>
</protein>
<dbReference type="EMBL" id="JAACJO010000002">
    <property type="protein sequence ID" value="KAF5362168.1"/>
    <property type="molecule type" value="Genomic_DNA"/>
</dbReference>
<dbReference type="CDD" id="cd00198">
    <property type="entry name" value="vWFA"/>
    <property type="match status" value="1"/>
</dbReference>
<feature type="region of interest" description="Disordered" evidence="1">
    <location>
        <begin position="22"/>
        <end position="45"/>
    </location>
</feature>
<dbReference type="OrthoDB" id="2343366at2759"/>
<dbReference type="GO" id="GO:0005525">
    <property type="term" value="F:GTP binding"/>
    <property type="evidence" value="ECO:0007669"/>
    <property type="project" value="InterPro"/>
</dbReference>
<proteinExistence type="predicted"/>
<dbReference type="Pfam" id="PF13519">
    <property type="entry name" value="VWA_2"/>
    <property type="match status" value="1"/>
</dbReference>
<evidence type="ECO:0000259" key="2">
    <source>
        <dbReference type="PROSITE" id="PS50234"/>
    </source>
</evidence>